<dbReference type="HOGENOM" id="CLU_1108963_0_0_1"/>
<dbReference type="Proteomes" id="UP000009168">
    <property type="component" value="Unassembled WGS sequence"/>
</dbReference>
<protein>
    <submittedName>
        <fullName evidence="2">Transmembrane protein</fullName>
    </submittedName>
</protein>
<feature type="transmembrane region" description="Helical" evidence="1">
    <location>
        <begin position="267"/>
        <end position="287"/>
    </location>
</feature>
<proteinExistence type="predicted"/>
<dbReference type="InterPro" id="IPR008496">
    <property type="entry name" value="TMEM222/RTE1"/>
</dbReference>
<dbReference type="RefSeq" id="XP_001014491.2">
    <property type="nucleotide sequence ID" value="XM_001014491.2"/>
</dbReference>
<dbReference type="InParanoid" id="Q23CN4"/>
<reference evidence="3" key="1">
    <citation type="journal article" date="2006" name="PLoS Biol.">
        <title>Macronuclear genome sequence of the ciliate Tetrahymena thermophila, a model eukaryote.</title>
        <authorList>
            <person name="Eisen J.A."/>
            <person name="Coyne R.S."/>
            <person name="Wu M."/>
            <person name="Wu D."/>
            <person name="Thiagarajan M."/>
            <person name="Wortman J.R."/>
            <person name="Badger J.H."/>
            <person name="Ren Q."/>
            <person name="Amedeo P."/>
            <person name="Jones K.M."/>
            <person name="Tallon L.J."/>
            <person name="Delcher A.L."/>
            <person name="Salzberg S.L."/>
            <person name="Silva J.C."/>
            <person name="Haas B.J."/>
            <person name="Majoros W.H."/>
            <person name="Farzad M."/>
            <person name="Carlton J.M."/>
            <person name="Smith R.K. Jr."/>
            <person name="Garg J."/>
            <person name="Pearlman R.E."/>
            <person name="Karrer K.M."/>
            <person name="Sun L."/>
            <person name="Manning G."/>
            <person name="Elde N.C."/>
            <person name="Turkewitz A.P."/>
            <person name="Asai D.J."/>
            <person name="Wilkes D.E."/>
            <person name="Wang Y."/>
            <person name="Cai H."/>
            <person name="Collins K."/>
            <person name="Stewart B.A."/>
            <person name="Lee S.R."/>
            <person name="Wilamowska K."/>
            <person name="Weinberg Z."/>
            <person name="Ruzzo W.L."/>
            <person name="Wloga D."/>
            <person name="Gaertig J."/>
            <person name="Frankel J."/>
            <person name="Tsao C.-C."/>
            <person name="Gorovsky M.A."/>
            <person name="Keeling P.J."/>
            <person name="Waller R.F."/>
            <person name="Patron N.J."/>
            <person name="Cherry J.M."/>
            <person name="Stover N.A."/>
            <person name="Krieger C.J."/>
            <person name="del Toro C."/>
            <person name="Ryder H.F."/>
            <person name="Williamson S.C."/>
            <person name="Barbeau R.A."/>
            <person name="Hamilton E.P."/>
            <person name="Orias E."/>
        </authorList>
    </citation>
    <scope>NUCLEOTIDE SEQUENCE [LARGE SCALE GENOMIC DNA]</scope>
    <source>
        <strain evidence="3">SB210</strain>
    </source>
</reference>
<dbReference type="AlphaFoldDB" id="Q23CN4"/>
<organism evidence="2 3">
    <name type="scientific">Tetrahymena thermophila (strain SB210)</name>
    <dbReference type="NCBI Taxonomy" id="312017"/>
    <lineage>
        <taxon>Eukaryota</taxon>
        <taxon>Sar</taxon>
        <taxon>Alveolata</taxon>
        <taxon>Ciliophora</taxon>
        <taxon>Intramacronucleata</taxon>
        <taxon>Oligohymenophorea</taxon>
        <taxon>Hymenostomatida</taxon>
        <taxon>Tetrahymenina</taxon>
        <taxon>Tetrahymenidae</taxon>
        <taxon>Tetrahymena</taxon>
    </lineage>
</organism>
<name>Q23CN4_TETTS</name>
<gene>
    <name evidence="2" type="ORF">TTHERM_00854250</name>
</gene>
<keyword evidence="3" id="KW-1185">Reference proteome</keyword>
<evidence type="ECO:0000313" key="3">
    <source>
        <dbReference type="Proteomes" id="UP000009168"/>
    </source>
</evidence>
<dbReference type="PANTHER" id="PTHR20921">
    <property type="entry name" value="TRANSMEMBRANE PROTEIN 222"/>
    <property type="match status" value="1"/>
</dbReference>
<evidence type="ECO:0000256" key="1">
    <source>
        <dbReference type="SAM" id="Phobius"/>
    </source>
</evidence>
<dbReference type="OrthoDB" id="267284at2759"/>
<accession>Q23CN4</accession>
<keyword evidence="1" id="KW-1133">Transmembrane helix</keyword>
<keyword evidence="1" id="KW-0472">Membrane</keyword>
<dbReference type="KEGG" id="tet:TTHERM_00854250"/>
<evidence type="ECO:0000313" key="2">
    <source>
        <dbReference type="EMBL" id="EAR94246.2"/>
    </source>
</evidence>
<dbReference type="Pfam" id="PF05608">
    <property type="entry name" value="RTE1"/>
    <property type="match status" value="1"/>
</dbReference>
<sequence>MKHKEQLKVDDDNNQLKRDQVKQLKEEITDTDRSLNAISKITNQNKLNTVSSSHSIDDNHQINNPSCIQSDATTRKNDFSFCHQQKSSEFIPKYAFGRPKPSLKESLNERPSTIQMNNQQNQKKIFFKISWAPINQCFCCCLIGHVGISNSQGVVYDFKNHFFIGADIGDEELRLFGRPTKDLFLELDNEEQAARLQEVLKNKQVMYTTKEAVVGRYKFLRNNCHHFVADVLNTFRYKNKSDYTALWVWKQTFFHAKYRNLKGCLKTYSTPLVLILLGILFLVFFLIDHFLELGLLF</sequence>
<dbReference type="EMBL" id="GG662716">
    <property type="protein sequence ID" value="EAR94246.2"/>
    <property type="molecule type" value="Genomic_DNA"/>
</dbReference>
<keyword evidence="1 2" id="KW-0812">Transmembrane</keyword>
<dbReference type="GeneID" id="7826664"/>
<dbReference type="PANTHER" id="PTHR20921:SF0">
    <property type="entry name" value="TRANSMEMBRANE PROTEIN 222"/>
    <property type="match status" value="1"/>
</dbReference>